<dbReference type="InterPro" id="IPR037523">
    <property type="entry name" value="VOC_core"/>
</dbReference>
<evidence type="ECO:0000313" key="3">
    <source>
        <dbReference type="Proteomes" id="UP000317593"/>
    </source>
</evidence>
<evidence type="ECO:0000259" key="1">
    <source>
        <dbReference type="PROSITE" id="PS51819"/>
    </source>
</evidence>
<gene>
    <name evidence="2" type="ORF">SAMN06265218_113126</name>
</gene>
<dbReference type="Gene3D" id="3.10.180.10">
    <property type="entry name" value="2,3-Dihydroxybiphenyl 1,2-Dioxygenase, domain 1"/>
    <property type="match status" value="1"/>
</dbReference>
<dbReference type="OrthoDB" id="669651at2"/>
<dbReference type="InterPro" id="IPR029068">
    <property type="entry name" value="Glyas_Bleomycin-R_OHBP_Dase"/>
</dbReference>
<dbReference type="Pfam" id="PF00903">
    <property type="entry name" value="Glyoxalase"/>
    <property type="match status" value="1"/>
</dbReference>
<dbReference type="AlphaFoldDB" id="A0A521E638"/>
<dbReference type="RefSeq" id="WP_142715313.1">
    <property type="nucleotide sequence ID" value="NZ_FXTH01000013.1"/>
</dbReference>
<dbReference type="PANTHER" id="PTHR36503:SF2">
    <property type="entry name" value="BLR2408 PROTEIN"/>
    <property type="match status" value="1"/>
</dbReference>
<dbReference type="PANTHER" id="PTHR36503">
    <property type="entry name" value="BLR2520 PROTEIN"/>
    <property type="match status" value="1"/>
</dbReference>
<name>A0A521E638_9BACT</name>
<dbReference type="Proteomes" id="UP000317593">
    <property type="component" value="Unassembled WGS sequence"/>
</dbReference>
<dbReference type="SUPFAM" id="SSF54593">
    <property type="entry name" value="Glyoxalase/Bleomycin resistance protein/Dihydroxybiphenyl dioxygenase"/>
    <property type="match status" value="1"/>
</dbReference>
<accession>A0A521E638</accession>
<organism evidence="2 3">
    <name type="scientific">Fodinibius sediminis</name>
    <dbReference type="NCBI Taxonomy" id="1214077"/>
    <lineage>
        <taxon>Bacteria</taxon>
        <taxon>Pseudomonadati</taxon>
        <taxon>Balneolota</taxon>
        <taxon>Balneolia</taxon>
        <taxon>Balneolales</taxon>
        <taxon>Balneolaceae</taxon>
        <taxon>Fodinibius</taxon>
    </lineage>
</organism>
<protein>
    <recommendedName>
        <fullName evidence="1">VOC domain-containing protein</fullName>
    </recommendedName>
</protein>
<dbReference type="InterPro" id="IPR004360">
    <property type="entry name" value="Glyas_Fos-R_dOase_dom"/>
</dbReference>
<dbReference type="EMBL" id="FXTH01000013">
    <property type="protein sequence ID" value="SMO79355.1"/>
    <property type="molecule type" value="Genomic_DNA"/>
</dbReference>
<evidence type="ECO:0000313" key="2">
    <source>
        <dbReference type="EMBL" id="SMO79355.1"/>
    </source>
</evidence>
<keyword evidence="3" id="KW-1185">Reference proteome</keyword>
<proteinExistence type="predicted"/>
<reference evidence="2 3" key="1">
    <citation type="submission" date="2017-05" db="EMBL/GenBank/DDBJ databases">
        <authorList>
            <person name="Varghese N."/>
            <person name="Submissions S."/>
        </authorList>
    </citation>
    <scope>NUCLEOTIDE SEQUENCE [LARGE SCALE GENOMIC DNA]</scope>
    <source>
        <strain evidence="2 3">DSM 21194</strain>
    </source>
</reference>
<sequence length="141" mass="16448">MNSKKIWANLAVQDVERTWDFYLKLGFKPNCPPSTKELASFLVGDDDFVIHFFEINRFKSSMEGEIADLRKGNEIMFTLSAESKEEVNKWVEEVKKAGGTIHFDPQKDNKEWYDENGYYVCVFSDPDGHKFNVFFNSNKKL</sequence>
<dbReference type="PROSITE" id="PS51819">
    <property type="entry name" value="VOC"/>
    <property type="match status" value="1"/>
</dbReference>
<feature type="domain" description="VOC" evidence="1">
    <location>
        <begin position="4"/>
        <end position="136"/>
    </location>
</feature>